<evidence type="ECO:0000313" key="3">
    <source>
        <dbReference type="Proteomes" id="UP000654075"/>
    </source>
</evidence>
<keyword evidence="3" id="KW-1185">Reference proteome</keyword>
<reference evidence="2" key="1">
    <citation type="submission" date="2021-02" db="EMBL/GenBank/DDBJ databases">
        <authorList>
            <person name="Dougan E. K."/>
            <person name="Rhodes N."/>
            <person name="Thang M."/>
            <person name="Chan C."/>
        </authorList>
    </citation>
    <scope>NUCLEOTIDE SEQUENCE</scope>
</reference>
<sequence length="131" mass="14529">MASFGHTALEQASLARTRSQPAGTGFVSYQSLGAGIVHEAHGQTRIRGWPMRDPQRAAGAPSGGPVKRDFLSKFDKREGRVREDPNGLCQYSLARGSWQTMKYDMNWSAYNDIARPHSHSDLTGFPKLYMS</sequence>
<organism evidence="2 3">
    <name type="scientific">Polarella glacialis</name>
    <name type="common">Dinoflagellate</name>
    <dbReference type="NCBI Taxonomy" id="89957"/>
    <lineage>
        <taxon>Eukaryota</taxon>
        <taxon>Sar</taxon>
        <taxon>Alveolata</taxon>
        <taxon>Dinophyceae</taxon>
        <taxon>Suessiales</taxon>
        <taxon>Suessiaceae</taxon>
        <taxon>Polarella</taxon>
    </lineage>
</organism>
<dbReference type="Proteomes" id="UP000654075">
    <property type="component" value="Unassembled WGS sequence"/>
</dbReference>
<evidence type="ECO:0000313" key="2">
    <source>
        <dbReference type="EMBL" id="CAE8629219.1"/>
    </source>
</evidence>
<dbReference type="AlphaFoldDB" id="A0A813GVL2"/>
<protein>
    <submittedName>
        <fullName evidence="2">Uncharacterized protein</fullName>
    </submittedName>
</protein>
<dbReference type="EMBL" id="CAJNNV010029615">
    <property type="protein sequence ID" value="CAE8629219.1"/>
    <property type="molecule type" value="Genomic_DNA"/>
</dbReference>
<gene>
    <name evidence="2" type="ORF">PGLA1383_LOCUS45759</name>
</gene>
<accession>A0A813GVL2</accession>
<dbReference type="OrthoDB" id="10601814at2759"/>
<proteinExistence type="predicted"/>
<comment type="caution">
    <text evidence="2">The sequence shown here is derived from an EMBL/GenBank/DDBJ whole genome shotgun (WGS) entry which is preliminary data.</text>
</comment>
<name>A0A813GVL2_POLGL</name>
<feature type="region of interest" description="Disordered" evidence="1">
    <location>
        <begin position="45"/>
        <end position="70"/>
    </location>
</feature>
<evidence type="ECO:0000256" key="1">
    <source>
        <dbReference type="SAM" id="MobiDB-lite"/>
    </source>
</evidence>